<organism evidence="1 2">
    <name type="scientific">Lachnospira intestinalis</name>
    <dbReference type="NCBI Taxonomy" id="3133158"/>
    <lineage>
        <taxon>Bacteria</taxon>
        <taxon>Bacillati</taxon>
        <taxon>Bacillota</taxon>
        <taxon>Clostridia</taxon>
        <taxon>Lachnospirales</taxon>
        <taxon>Lachnospiraceae</taxon>
        <taxon>Lachnospira</taxon>
    </lineage>
</organism>
<dbReference type="InterPro" id="IPR012504">
    <property type="entry name" value="Spore_YabP"/>
</dbReference>
<dbReference type="InterPro" id="IPR022476">
    <property type="entry name" value="Spore_YabP/YqfC"/>
</dbReference>
<protein>
    <submittedName>
        <fullName evidence="1">Sporulation protein YabP</fullName>
    </submittedName>
</protein>
<name>A0ABV1H7E8_9FIRM</name>
<dbReference type="NCBIfam" id="TIGR02892">
    <property type="entry name" value="spore_yabP"/>
    <property type="match status" value="1"/>
</dbReference>
<evidence type="ECO:0000313" key="1">
    <source>
        <dbReference type="EMBL" id="MEQ2555629.1"/>
    </source>
</evidence>
<reference evidence="1" key="1">
    <citation type="submission" date="2024-03" db="EMBL/GenBank/DDBJ databases">
        <title>Human intestinal bacterial collection.</title>
        <authorList>
            <person name="Pauvert C."/>
            <person name="Hitch T.C.A."/>
            <person name="Clavel T."/>
        </authorList>
    </citation>
    <scope>NUCLEOTIDE SEQUENCE [LARGE SCALE GENOMIC DNA]</scope>
    <source>
        <strain evidence="1">CLA-AA-H89B</strain>
    </source>
</reference>
<proteinExistence type="predicted"/>
<sequence>MEEKVKQKRLHKMHMENRNKLEMTGIVDVISFDLNKVILESDCGMITIKGANLHVSRLSVEKGELDIDGTIESYAYSEVNSYAKKGESMLGRLFR</sequence>
<gene>
    <name evidence="1" type="primary">yabP</name>
    <name evidence="1" type="ORF">WMO37_11525</name>
</gene>
<dbReference type="PIRSF" id="PIRSF011576">
    <property type="entry name" value="YabP"/>
    <property type="match status" value="1"/>
</dbReference>
<evidence type="ECO:0000313" key="2">
    <source>
        <dbReference type="Proteomes" id="UP001546774"/>
    </source>
</evidence>
<dbReference type="Proteomes" id="UP001546774">
    <property type="component" value="Unassembled WGS sequence"/>
</dbReference>
<dbReference type="EMBL" id="JBBMFS010000010">
    <property type="protein sequence ID" value="MEQ2555629.1"/>
    <property type="molecule type" value="Genomic_DNA"/>
</dbReference>
<dbReference type="Pfam" id="PF07873">
    <property type="entry name" value="YabP"/>
    <property type="match status" value="1"/>
</dbReference>
<accession>A0ABV1H7E8</accession>
<keyword evidence="2" id="KW-1185">Reference proteome</keyword>
<dbReference type="InterPro" id="IPR038705">
    <property type="entry name" value="YabP_sf"/>
</dbReference>
<comment type="caution">
    <text evidence="1">The sequence shown here is derived from an EMBL/GenBank/DDBJ whole genome shotgun (WGS) entry which is preliminary data.</text>
</comment>
<dbReference type="Gene3D" id="2.60.40.2000">
    <property type="match status" value="1"/>
</dbReference>